<reference evidence="1 2" key="1">
    <citation type="journal article" date="2018" name="Arch. Microbiol.">
        <title>New insights into the metabolic potential of the phototrophic purple bacterium Rhodopila globiformis DSM 161(T) from its draft genome sequence and evidence for a vanadium-dependent nitrogenase.</title>
        <authorList>
            <person name="Imhoff J.F."/>
            <person name="Rahn T."/>
            <person name="Kunzel S."/>
            <person name="Neulinger S.C."/>
        </authorList>
    </citation>
    <scope>NUCLEOTIDE SEQUENCE [LARGE SCALE GENOMIC DNA]</scope>
    <source>
        <strain evidence="1 2">DSM 16996</strain>
    </source>
</reference>
<dbReference type="AlphaFoldDB" id="A0A2S6MZ05"/>
<organism evidence="1 2">
    <name type="scientific">Rhodoblastus sphagnicola</name>
    <dbReference type="NCBI Taxonomy" id="333368"/>
    <lineage>
        <taxon>Bacteria</taxon>
        <taxon>Pseudomonadati</taxon>
        <taxon>Pseudomonadota</taxon>
        <taxon>Alphaproteobacteria</taxon>
        <taxon>Hyphomicrobiales</taxon>
        <taxon>Rhodoblastaceae</taxon>
        <taxon>Rhodoblastus</taxon>
    </lineage>
</organism>
<comment type="caution">
    <text evidence="1">The sequence shown here is derived from an EMBL/GenBank/DDBJ whole genome shotgun (WGS) entry which is preliminary data.</text>
</comment>
<dbReference type="Proteomes" id="UP000239089">
    <property type="component" value="Unassembled WGS sequence"/>
</dbReference>
<evidence type="ECO:0008006" key="3">
    <source>
        <dbReference type="Google" id="ProtNLM"/>
    </source>
</evidence>
<dbReference type="Gene3D" id="3.90.350.10">
    <property type="entry name" value="Transposase Inhibitor Protein From Tn5, Chain A, domain 1"/>
    <property type="match status" value="1"/>
</dbReference>
<proteinExistence type="predicted"/>
<evidence type="ECO:0000313" key="2">
    <source>
        <dbReference type="Proteomes" id="UP000239089"/>
    </source>
</evidence>
<keyword evidence="2" id="KW-1185">Reference proteome</keyword>
<name>A0A2S6MZ05_9HYPH</name>
<dbReference type="SUPFAM" id="SSF53098">
    <property type="entry name" value="Ribonuclease H-like"/>
    <property type="match status" value="1"/>
</dbReference>
<protein>
    <recommendedName>
        <fullName evidence="3">Transposase IS4-like domain-containing protein</fullName>
    </recommendedName>
</protein>
<dbReference type="EMBL" id="NHSJ01000122">
    <property type="protein sequence ID" value="PPQ27597.1"/>
    <property type="molecule type" value="Genomic_DNA"/>
</dbReference>
<sequence length="69" mass="7871">MRLLTTLPVTTAREAIRFYRLRRRIEEVFRVLQTDGLALEKNKITQASRLFNPAAMAIGAAARIIQLTD</sequence>
<accession>A0A2S6MZ05</accession>
<gene>
    <name evidence="1" type="ORF">CCR94_19730</name>
</gene>
<dbReference type="InterPro" id="IPR012337">
    <property type="entry name" value="RNaseH-like_sf"/>
</dbReference>
<evidence type="ECO:0000313" key="1">
    <source>
        <dbReference type="EMBL" id="PPQ27597.1"/>
    </source>
</evidence>